<keyword evidence="2" id="KW-1185">Reference proteome</keyword>
<gene>
    <name evidence="1" type="ORF">N7449_005658</name>
</gene>
<evidence type="ECO:0000313" key="2">
    <source>
        <dbReference type="Proteomes" id="UP001150942"/>
    </source>
</evidence>
<proteinExistence type="predicted"/>
<accession>A0A9W9MLL3</accession>
<reference evidence="1" key="1">
    <citation type="submission" date="2022-11" db="EMBL/GenBank/DDBJ databases">
        <authorList>
            <person name="Petersen C."/>
        </authorList>
    </citation>
    <scope>NUCLEOTIDE SEQUENCE</scope>
    <source>
        <strain evidence="1">IBT 20477</strain>
    </source>
</reference>
<protein>
    <submittedName>
        <fullName evidence="1">Uncharacterized protein</fullName>
    </submittedName>
</protein>
<dbReference type="Proteomes" id="UP001150942">
    <property type="component" value="Unassembled WGS sequence"/>
</dbReference>
<dbReference type="EMBL" id="JAPQKQ010000003">
    <property type="protein sequence ID" value="KAJ5203579.1"/>
    <property type="molecule type" value="Genomic_DNA"/>
</dbReference>
<reference evidence="1" key="2">
    <citation type="journal article" date="2023" name="IMA Fungus">
        <title>Comparative genomic study of the Penicillium genus elucidates a diverse pangenome and 15 lateral gene transfer events.</title>
        <authorList>
            <person name="Petersen C."/>
            <person name="Sorensen T."/>
            <person name="Nielsen M.R."/>
            <person name="Sondergaard T.E."/>
            <person name="Sorensen J.L."/>
            <person name="Fitzpatrick D.A."/>
            <person name="Frisvad J.C."/>
            <person name="Nielsen K.L."/>
        </authorList>
    </citation>
    <scope>NUCLEOTIDE SEQUENCE</scope>
    <source>
        <strain evidence="1">IBT 20477</strain>
    </source>
</reference>
<evidence type="ECO:0000313" key="1">
    <source>
        <dbReference type="EMBL" id="KAJ5203579.1"/>
    </source>
</evidence>
<comment type="caution">
    <text evidence="1">The sequence shown here is derived from an EMBL/GenBank/DDBJ whole genome shotgun (WGS) entry which is preliminary data.</text>
</comment>
<organism evidence="1 2">
    <name type="scientific">Penicillium cf. viridicatum</name>
    <dbReference type="NCBI Taxonomy" id="2972119"/>
    <lineage>
        <taxon>Eukaryota</taxon>
        <taxon>Fungi</taxon>
        <taxon>Dikarya</taxon>
        <taxon>Ascomycota</taxon>
        <taxon>Pezizomycotina</taxon>
        <taxon>Eurotiomycetes</taxon>
        <taxon>Eurotiomycetidae</taxon>
        <taxon>Eurotiales</taxon>
        <taxon>Aspergillaceae</taxon>
        <taxon>Penicillium</taxon>
    </lineage>
</organism>
<sequence length="100" mass="11121">MEHNHRLRSMSSLEEYDINLKKIPTQHENDETLTRLETSQSQMEPPKSLFQETIFVSVVCMAQLMIQASLSISIAPVHIIGDSFGTSNPANLVGLQPPTA</sequence>
<name>A0A9W9MLL3_9EURO</name>
<dbReference type="AlphaFoldDB" id="A0A9W9MLL3"/>